<dbReference type="VEuPathDB" id="FungiDB:VP01_4007g2"/>
<reference evidence="1 2" key="1">
    <citation type="submission" date="2015-08" db="EMBL/GenBank/DDBJ databases">
        <title>Next Generation Sequencing and Analysis of the Genome of Puccinia sorghi L Schw, the Causal Agent of Maize Common Rust.</title>
        <authorList>
            <person name="Rochi L."/>
            <person name="Burguener G."/>
            <person name="Darino M."/>
            <person name="Turjanski A."/>
            <person name="Kreff E."/>
            <person name="Dieguez M.J."/>
            <person name="Sacco F."/>
        </authorList>
    </citation>
    <scope>NUCLEOTIDE SEQUENCE [LARGE SCALE GENOMIC DNA]</scope>
    <source>
        <strain evidence="1 2">RO10H11247</strain>
    </source>
</reference>
<comment type="caution">
    <text evidence="1">The sequence shown here is derived from an EMBL/GenBank/DDBJ whole genome shotgun (WGS) entry which is preliminary data.</text>
</comment>
<dbReference type="EMBL" id="LAVV01009066">
    <property type="protein sequence ID" value="KNZ51295.1"/>
    <property type="molecule type" value="Genomic_DNA"/>
</dbReference>
<name>A0A0L6UTV2_9BASI</name>
<evidence type="ECO:0000313" key="1">
    <source>
        <dbReference type="EMBL" id="KNZ51295.1"/>
    </source>
</evidence>
<organism evidence="1 2">
    <name type="scientific">Puccinia sorghi</name>
    <dbReference type="NCBI Taxonomy" id="27349"/>
    <lineage>
        <taxon>Eukaryota</taxon>
        <taxon>Fungi</taxon>
        <taxon>Dikarya</taxon>
        <taxon>Basidiomycota</taxon>
        <taxon>Pucciniomycotina</taxon>
        <taxon>Pucciniomycetes</taxon>
        <taxon>Pucciniales</taxon>
        <taxon>Pucciniaceae</taxon>
        <taxon>Puccinia</taxon>
    </lineage>
</organism>
<sequence>MAFALPAFWSTKLQEQLCHLKMGETETFVAYSMCARTAVKFGLPQDLKTKVHDFQLLLGSPFKYSTHEQQVASFDENLPRREQFHAPPEFLLPCKMTR</sequence>
<dbReference type="AlphaFoldDB" id="A0A0L6UTV2"/>
<keyword evidence="2" id="KW-1185">Reference proteome</keyword>
<accession>A0A0L6UTV2</accession>
<dbReference type="Proteomes" id="UP000037035">
    <property type="component" value="Unassembled WGS sequence"/>
</dbReference>
<gene>
    <name evidence="1" type="ORF">VP01_4007g2</name>
</gene>
<evidence type="ECO:0000313" key="2">
    <source>
        <dbReference type="Proteomes" id="UP000037035"/>
    </source>
</evidence>
<protein>
    <submittedName>
        <fullName evidence="1">Uncharacterized protein</fullName>
    </submittedName>
</protein>
<proteinExistence type="predicted"/>